<reference evidence="1" key="1">
    <citation type="submission" date="2014-09" db="EMBL/GenBank/DDBJ databases">
        <authorList>
            <person name="Magalhaes I.L.F."/>
            <person name="Oliveira U."/>
            <person name="Santos F.R."/>
            <person name="Vidigal T.H.D.A."/>
            <person name="Brescovit A.D."/>
            <person name="Santos A.J."/>
        </authorList>
    </citation>
    <scope>NUCLEOTIDE SEQUENCE</scope>
    <source>
        <tissue evidence="1">Shoot tissue taken approximately 20 cm above the soil surface</tissue>
    </source>
</reference>
<name>A0A0A9AVS3_ARUDO</name>
<dbReference type="EMBL" id="GBRH01244885">
    <property type="protein sequence ID" value="JAD53010.1"/>
    <property type="molecule type" value="Transcribed_RNA"/>
</dbReference>
<reference evidence="1" key="2">
    <citation type="journal article" date="2015" name="Data Brief">
        <title>Shoot transcriptome of the giant reed, Arundo donax.</title>
        <authorList>
            <person name="Barrero R.A."/>
            <person name="Guerrero F.D."/>
            <person name="Moolhuijzen P."/>
            <person name="Goolsby J.A."/>
            <person name="Tidwell J."/>
            <person name="Bellgard S.E."/>
            <person name="Bellgard M.I."/>
        </authorList>
    </citation>
    <scope>NUCLEOTIDE SEQUENCE</scope>
    <source>
        <tissue evidence="1">Shoot tissue taken approximately 20 cm above the soil surface</tissue>
    </source>
</reference>
<evidence type="ECO:0000313" key="1">
    <source>
        <dbReference type="EMBL" id="JAD53010.1"/>
    </source>
</evidence>
<proteinExistence type="predicted"/>
<organism evidence="1">
    <name type="scientific">Arundo donax</name>
    <name type="common">Giant reed</name>
    <name type="synonym">Donax arundinaceus</name>
    <dbReference type="NCBI Taxonomy" id="35708"/>
    <lineage>
        <taxon>Eukaryota</taxon>
        <taxon>Viridiplantae</taxon>
        <taxon>Streptophyta</taxon>
        <taxon>Embryophyta</taxon>
        <taxon>Tracheophyta</taxon>
        <taxon>Spermatophyta</taxon>
        <taxon>Magnoliopsida</taxon>
        <taxon>Liliopsida</taxon>
        <taxon>Poales</taxon>
        <taxon>Poaceae</taxon>
        <taxon>PACMAD clade</taxon>
        <taxon>Arundinoideae</taxon>
        <taxon>Arundineae</taxon>
        <taxon>Arundo</taxon>
    </lineage>
</organism>
<dbReference type="AlphaFoldDB" id="A0A0A9AVS3"/>
<sequence length="29" mass="3322">MLSSTKSQPPLSKTALQKADEQILNWGYW</sequence>
<protein>
    <submittedName>
        <fullName evidence="1">Uncharacterized protein</fullName>
    </submittedName>
</protein>
<accession>A0A0A9AVS3</accession>